<comment type="function">
    <text evidence="7 9">One of the primary rRNA binding proteins, it binds directly near the 3'-end of the 23S rRNA, where it nucleates assembly of the 50S subunit.</text>
</comment>
<evidence type="ECO:0000313" key="11">
    <source>
        <dbReference type="Proteomes" id="UP000644507"/>
    </source>
</evidence>
<dbReference type="EMBL" id="BMXI01000002">
    <property type="protein sequence ID" value="GHC44799.1"/>
    <property type="molecule type" value="Genomic_DNA"/>
</dbReference>
<dbReference type="Pfam" id="PF00297">
    <property type="entry name" value="Ribosomal_L3"/>
    <property type="match status" value="1"/>
</dbReference>
<accession>A0A918TJH2</accession>
<dbReference type="FunFam" id="2.40.30.10:FF:000004">
    <property type="entry name" value="50S ribosomal protein L3"/>
    <property type="match status" value="1"/>
</dbReference>
<dbReference type="FunFam" id="3.30.160.810:FF:000001">
    <property type="entry name" value="50S ribosomal protein L3"/>
    <property type="match status" value="1"/>
</dbReference>
<dbReference type="NCBIfam" id="TIGR03625">
    <property type="entry name" value="L3_bact"/>
    <property type="match status" value="1"/>
</dbReference>
<keyword evidence="3 7" id="KW-0694">RNA-binding</keyword>
<dbReference type="GO" id="GO:0019843">
    <property type="term" value="F:rRNA binding"/>
    <property type="evidence" value="ECO:0007669"/>
    <property type="project" value="UniProtKB-UniRule"/>
</dbReference>
<proteinExistence type="inferred from homology"/>
<evidence type="ECO:0000256" key="8">
    <source>
        <dbReference type="RuleBase" id="RU003905"/>
    </source>
</evidence>
<organism evidence="10 11">
    <name type="scientific">Roseibacillus persicicus</name>
    <dbReference type="NCBI Taxonomy" id="454148"/>
    <lineage>
        <taxon>Bacteria</taxon>
        <taxon>Pseudomonadati</taxon>
        <taxon>Verrucomicrobiota</taxon>
        <taxon>Verrucomicrobiia</taxon>
        <taxon>Verrucomicrobiales</taxon>
        <taxon>Verrucomicrobiaceae</taxon>
        <taxon>Roseibacillus</taxon>
    </lineage>
</organism>
<dbReference type="GO" id="GO:0006412">
    <property type="term" value="P:translation"/>
    <property type="evidence" value="ECO:0007669"/>
    <property type="project" value="UniProtKB-UniRule"/>
</dbReference>
<dbReference type="InterPro" id="IPR000597">
    <property type="entry name" value="Ribosomal_uL3"/>
</dbReference>
<comment type="caution">
    <text evidence="10">The sequence shown here is derived from an EMBL/GenBank/DDBJ whole genome shotgun (WGS) entry which is preliminary data.</text>
</comment>
<dbReference type="PANTHER" id="PTHR11229">
    <property type="entry name" value="50S RIBOSOMAL PROTEIN L3"/>
    <property type="match status" value="1"/>
</dbReference>
<comment type="similarity">
    <text evidence="1 7 8">Belongs to the universal ribosomal protein uL3 family.</text>
</comment>
<dbReference type="PANTHER" id="PTHR11229:SF16">
    <property type="entry name" value="LARGE RIBOSOMAL SUBUNIT PROTEIN UL3C"/>
    <property type="match status" value="1"/>
</dbReference>
<evidence type="ECO:0000313" key="10">
    <source>
        <dbReference type="EMBL" id="GHC44799.1"/>
    </source>
</evidence>
<reference evidence="10" key="1">
    <citation type="journal article" date="2014" name="Int. J. Syst. Evol. Microbiol.">
        <title>Complete genome sequence of Corynebacterium casei LMG S-19264T (=DSM 44701T), isolated from a smear-ripened cheese.</title>
        <authorList>
            <consortium name="US DOE Joint Genome Institute (JGI-PGF)"/>
            <person name="Walter F."/>
            <person name="Albersmeier A."/>
            <person name="Kalinowski J."/>
            <person name="Ruckert C."/>
        </authorList>
    </citation>
    <scope>NUCLEOTIDE SEQUENCE</scope>
    <source>
        <strain evidence="10">KCTC 12988</strain>
    </source>
</reference>
<dbReference type="GO" id="GO:0022625">
    <property type="term" value="C:cytosolic large ribosomal subunit"/>
    <property type="evidence" value="ECO:0007669"/>
    <property type="project" value="TreeGrafter"/>
</dbReference>
<evidence type="ECO:0000256" key="2">
    <source>
        <dbReference type="ARBA" id="ARBA00022730"/>
    </source>
</evidence>
<keyword evidence="2 7" id="KW-0699">rRNA-binding</keyword>
<keyword evidence="5 7" id="KW-0687">Ribonucleoprotein</keyword>
<keyword evidence="11" id="KW-1185">Reference proteome</keyword>
<dbReference type="InterPro" id="IPR009000">
    <property type="entry name" value="Transl_B-barrel_sf"/>
</dbReference>
<name>A0A918TJH2_9BACT</name>
<keyword evidence="4 7" id="KW-0689">Ribosomal protein</keyword>
<evidence type="ECO:0000256" key="1">
    <source>
        <dbReference type="ARBA" id="ARBA00006540"/>
    </source>
</evidence>
<evidence type="ECO:0000256" key="4">
    <source>
        <dbReference type="ARBA" id="ARBA00022980"/>
    </source>
</evidence>
<protein>
    <recommendedName>
        <fullName evidence="6 7">Large ribosomal subunit protein uL3</fullName>
    </recommendedName>
</protein>
<dbReference type="SUPFAM" id="SSF50447">
    <property type="entry name" value="Translation proteins"/>
    <property type="match status" value="1"/>
</dbReference>
<dbReference type="HAMAP" id="MF_01325_B">
    <property type="entry name" value="Ribosomal_uL3_B"/>
    <property type="match status" value="1"/>
</dbReference>
<dbReference type="RefSeq" id="WP_189567484.1">
    <property type="nucleotide sequence ID" value="NZ_BMXI01000002.1"/>
</dbReference>
<dbReference type="Gene3D" id="3.30.160.810">
    <property type="match status" value="1"/>
</dbReference>
<dbReference type="InterPro" id="IPR019926">
    <property type="entry name" value="Ribosomal_uL3_CS"/>
</dbReference>
<dbReference type="AlphaFoldDB" id="A0A918TJH2"/>
<dbReference type="Proteomes" id="UP000644507">
    <property type="component" value="Unassembled WGS sequence"/>
</dbReference>
<gene>
    <name evidence="7 10" type="primary">rplC</name>
    <name evidence="10" type="ORF">GCM10007100_07610</name>
</gene>
<dbReference type="PROSITE" id="PS00474">
    <property type="entry name" value="RIBOSOMAL_L3"/>
    <property type="match status" value="1"/>
</dbReference>
<dbReference type="InterPro" id="IPR019927">
    <property type="entry name" value="Ribosomal_uL3_bac/org-type"/>
</dbReference>
<dbReference type="Gene3D" id="2.40.30.10">
    <property type="entry name" value="Translation factors"/>
    <property type="match status" value="1"/>
</dbReference>
<dbReference type="GO" id="GO:0003735">
    <property type="term" value="F:structural constituent of ribosome"/>
    <property type="evidence" value="ECO:0007669"/>
    <property type="project" value="UniProtKB-UniRule"/>
</dbReference>
<evidence type="ECO:0000256" key="5">
    <source>
        <dbReference type="ARBA" id="ARBA00023274"/>
    </source>
</evidence>
<comment type="subunit">
    <text evidence="7 9">Part of the 50S ribosomal subunit. Forms a cluster with proteins L14 and L19.</text>
</comment>
<evidence type="ECO:0000256" key="3">
    <source>
        <dbReference type="ARBA" id="ARBA00022884"/>
    </source>
</evidence>
<evidence type="ECO:0000256" key="7">
    <source>
        <dbReference type="HAMAP-Rule" id="MF_01325"/>
    </source>
</evidence>
<reference evidence="10" key="2">
    <citation type="submission" date="2020-09" db="EMBL/GenBank/DDBJ databases">
        <authorList>
            <person name="Sun Q."/>
            <person name="Kim S."/>
        </authorList>
    </citation>
    <scope>NUCLEOTIDE SEQUENCE</scope>
    <source>
        <strain evidence="10">KCTC 12988</strain>
    </source>
</reference>
<sequence>MALGLIGKKLGMTRVFDKEAGSMIPVTVIDVTGNEYVQTRTVEKDGYSAIQVAYDDQKEHRLTGAAKGHLDKAGVAPKKKLLEFRFEEGEELPNTEEAHPGAALFENGAWVDVIGTTKGKGFQGVMRRYNFQGQPAAHGHMMHRRTGAVGAGSTPGRIWKGQKMPGRHGNYRRTTQNLKVVQSRPDDNVVLISGAVPGAKGNYVVIRPALKK</sequence>
<evidence type="ECO:0000256" key="6">
    <source>
        <dbReference type="ARBA" id="ARBA00035243"/>
    </source>
</evidence>
<evidence type="ECO:0000256" key="9">
    <source>
        <dbReference type="RuleBase" id="RU003906"/>
    </source>
</evidence>